<gene>
    <name evidence="5" type="primary">hcf136_1</name>
    <name evidence="5" type="ORF">LMG23994_00614</name>
</gene>
<dbReference type="Pfam" id="PF14870">
    <property type="entry name" value="PSII_BNR"/>
    <property type="match status" value="1"/>
</dbReference>
<keyword evidence="3" id="KW-0812">Transmembrane</keyword>
<keyword evidence="2" id="KW-0604">Photosystem II</keyword>
<proteinExistence type="predicted"/>
<feature type="transmembrane region" description="Helical" evidence="3">
    <location>
        <begin position="7"/>
        <end position="27"/>
    </location>
</feature>
<dbReference type="PANTHER" id="PTHR47199:SF2">
    <property type="entry name" value="PHOTOSYSTEM II STABILITY_ASSEMBLY FACTOR HCF136, CHLOROPLASTIC"/>
    <property type="match status" value="1"/>
</dbReference>
<keyword evidence="3" id="KW-0472">Membrane</keyword>
<comment type="caution">
    <text evidence="5">The sequence shown here is derived from an EMBL/GenBank/DDBJ whole genome shotgun (WGS) entry which is preliminary data.</text>
</comment>
<evidence type="ECO:0000313" key="6">
    <source>
        <dbReference type="Proteomes" id="UP000701702"/>
    </source>
</evidence>
<organism evidence="5 6">
    <name type="scientific">Cupriavidus pinatubonensis</name>
    <dbReference type="NCBI Taxonomy" id="248026"/>
    <lineage>
        <taxon>Bacteria</taxon>
        <taxon>Pseudomonadati</taxon>
        <taxon>Pseudomonadota</taxon>
        <taxon>Betaproteobacteria</taxon>
        <taxon>Burkholderiales</taxon>
        <taxon>Burkholderiaceae</taxon>
        <taxon>Cupriavidus</taxon>
    </lineage>
</organism>
<accession>A0ABM8WBZ1</accession>
<evidence type="ECO:0000313" key="5">
    <source>
        <dbReference type="EMBL" id="CAG9164780.1"/>
    </source>
</evidence>
<sequence length="324" mass="34409">MERIKRIILSGMPIVIIGALLYAGLFVKPKPVGSTVEQPLIERGDVFYGIATLPDGGLWAAGSNAKILYSADAGTNWRRQVVPGHEALQDIAAWDSRRAVAVGNEGVVFTTDDGGHNWTAAQTPKSAFGNKLMRVQASQDGSAWAVGSGGVLMRSRDYGKRWESVGQGEDAAWNGIAIQGRHGCIVGEFGRIRISTDAGDSWTSVASSVKHSLMSVRFNEAGQAVAVGLHGTVLVSDDGGATWKPAQATTDEDLFDVAWDGKRWIAVGDKGVVLIGGEAGSDPVKWRQTRLAPEDRGWYTGVRGQNGKYYVAGSRLGAKDAGAL</sequence>
<keyword evidence="3" id="KW-1133">Transmembrane helix</keyword>
<keyword evidence="6" id="KW-1185">Reference proteome</keyword>
<dbReference type="InterPro" id="IPR028203">
    <property type="entry name" value="PSII_CF48-like_dom"/>
</dbReference>
<protein>
    <submittedName>
        <fullName evidence="5">Ycf48-like protein</fullName>
    </submittedName>
</protein>
<dbReference type="PANTHER" id="PTHR47199">
    <property type="entry name" value="PHOTOSYSTEM II STABILITY/ASSEMBLY FACTOR HCF136, CHLOROPLASTIC"/>
    <property type="match status" value="1"/>
</dbReference>
<dbReference type="Proteomes" id="UP000701702">
    <property type="component" value="Unassembled WGS sequence"/>
</dbReference>
<dbReference type="SUPFAM" id="SSF110296">
    <property type="entry name" value="Oligoxyloglucan reducing end-specific cellobiohydrolase"/>
    <property type="match status" value="1"/>
</dbReference>
<feature type="domain" description="Photosynthesis system II assembly factor Ycf48/Hcf136-like" evidence="4">
    <location>
        <begin position="200"/>
        <end position="293"/>
    </location>
</feature>
<dbReference type="InterPro" id="IPR015943">
    <property type="entry name" value="WD40/YVTN_repeat-like_dom_sf"/>
</dbReference>
<dbReference type="EMBL" id="CAJZAF010000002">
    <property type="protein sequence ID" value="CAG9164780.1"/>
    <property type="molecule type" value="Genomic_DNA"/>
</dbReference>
<evidence type="ECO:0000256" key="1">
    <source>
        <dbReference type="ARBA" id="ARBA00022531"/>
    </source>
</evidence>
<keyword evidence="1" id="KW-0602">Photosynthesis</keyword>
<dbReference type="Gene3D" id="2.130.10.10">
    <property type="entry name" value="YVTN repeat-like/Quinoprotein amine dehydrogenase"/>
    <property type="match status" value="2"/>
</dbReference>
<name>A0ABM8WBZ1_9BURK</name>
<dbReference type="RefSeq" id="WP_223999621.1">
    <property type="nucleotide sequence ID" value="NZ_CAJZAF010000002.1"/>
</dbReference>
<evidence type="ECO:0000256" key="3">
    <source>
        <dbReference type="SAM" id="Phobius"/>
    </source>
</evidence>
<reference evidence="5 6" key="1">
    <citation type="submission" date="2021-08" db="EMBL/GenBank/DDBJ databases">
        <authorList>
            <person name="Peeters C."/>
        </authorList>
    </citation>
    <scope>NUCLEOTIDE SEQUENCE [LARGE SCALE GENOMIC DNA]</scope>
    <source>
        <strain evidence="5 6">LMG 23994</strain>
    </source>
</reference>
<evidence type="ECO:0000256" key="2">
    <source>
        <dbReference type="ARBA" id="ARBA00023276"/>
    </source>
</evidence>
<evidence type="ECO:0000259" key="4">
    <source>
        <dbReference type="Pfam" id="PF14870"/>
    </source>
</evidence>